<accession>X1T8R5</accession>
<sequence>EIACVEYCADCNRFIMNVIHRHDCAYKVKHLHDPMKGGL</sequence>
<proteinExistence type="predicted"/>
<feature type="non-terminal residue" evidence="1">
    <location>
        <position position="1"/>
    </location>
</feature>
<name>X1T8R5_9ZZZZ</name>
<gene>
    <name evidence="1" type="ORF">S12H4_13274</name>
</gene>
<reference evidence="1" key="1">
    <citation type="journal article" date="2014" name="Front. Microbiol.">
        <title>High frequency of phylogenetically diverse reductive dehalogenase-homologous genes in deep subseafloor sedimentary metagenomes.</title>
        <authorList>
            <person name="Kawai M."/>
            <person name="Futagami T."/>
            <person name="Toyoda A."/>
            <person name="Takaki Y."/>
            <person name="Nishi S."/>
            <person name="Hori S."/>
            <person name="Arai W."/>
            <person name="Tsubouchi T."/>
            <person name="Morono Y."/>
            <person name="Uchiyama I."/>
            <person name="Ito T."/>
            <person name="Fujiyama A."/>
            <person name="Inagaki F."/>
            <person name="Takami H."/>
        </authorList>
    </citation>
    <scope>NUCLEOTIDE SEQUENCE</scope>
    <source>
        <strain evidence="1">Expedition CK06-06</strain>
    </source>
</reference>
<comment type="caution">
    <text evidence="1">The sequence shown here is derived from an EMBL/GenBank/DDBJ whole genome shotgun (WGS) entry which is preliminary data.</text>
</comment>
<organism evidence="1">
    <name type="scientific">marine sediment metagenome</name>
    <dbReference type="NCBI Taxonomy" id="412755"/>
    <lineage>
        <taxon>unclassified sequences</taxon>
        <taxon>metagenomes</taxon>
        <taxon>ecological metagenomes</taxon>
    </lineage>
</organism>
<protein>
    <submittedName>
        <fullName evidence="1">Uncharacterized protein</fullName>
    </submittedName>
</protein>
<dbReference type="AlphaFoldDB" id="X1T8R5"/>
<evidence type="ECO:0000313" key="1">
    <source>
        <dbReference type="EMBL" id="GAI87776.1"/>
    </source>
</evidence>
<dbReference type="EMBL" id="BARW01006322">
    <property type="protein sequence ID" value="GAI87776.1"/>
    <property type="molecule type" value="Genomic_DNA"/>
</dbReference>